<feature type="region of interest" description="Disordered" evidence="1">
    <location>
        <begin position="1"/>
        <end position="22"/>
    </location>
</feature>
<accession>A0A1R3JJB9</accession>
<dbReference type="Gramene" id="OMO94900">
    <property type="protein sequence ID" value="OMO94900"/>
    <property type="gene ID" value="CCACVL1_05714"/>
</dbReference>
<protein>
    <submittedName>
        <fullName evidence="2">Uncharacterized protein</fullName>
    </submittedName>
</protein>
<dbReference type="EMBL" id="AWWV01007765">
    <property type="protein sequence ID" value="OMO94900.1"/>
    <property type="molecule type" value="Genomic_DNA"/>
</dbReference>
<sequence>MSPVPHFPEKKDKYPFDGAKLS</sequence>
<name>A0A1R3JJB9_COCAP</name>
<evidence type="ECO:0000256" key="1">
    <source>
        <dbReference type="SAM" id="MobiDB-lite"/>
    </source>
</evidence>
<proteinExistence type="predicted"/>
<comment type="caution">
    <text evidence="2">The sequence shown here is derived from an EMBL/GenBank/DDBJ whole genome shotgun (WGS) entry which is preliminary data.</text>
</comment>
<dbReference type="Proteomes" id="UP000188268">
    <property type="component" value="Unassembled WGS sequence"/>
</dbReference>
<dbReference type="AlphaFoldDB" id="A0A1R3JJB9"/>
<keyword evidence="3" id="KW-1185">Reference proteome</keyword>
<organism evidence="2 3">
    <name type="scientific">Corchorus capsularis</name>
    <name type="common">Jute</name>
    <dbReference type="NCBI Taxonomy" id="210143"/>
    <lineage>
        <taxon>Eukaryota</taxon>
        <taxon>Viridiplantae</taxon>
        <taxon>Streptophyta</taxon>
        <taxon>Embryophyta</taxon>
        <taxon>Tracheophyta</taxon>
        <taxon>Spermatophyta</taxon>
        <taxon>Magnoliopsida</taxon>
        <taxon>eudicotyledons</taxon>
        <taxon>Gunneridae</taxon>
        <taxon>Pentapetalae</taxon>
        <taxon>rosids</taxon>
        <taxon>malvids</taxon>
        <taxon>Malvales</taxon>
        <taxon>Malvaceae</taxon>
        <taxon>Grewioideae</taxon>
        <taxon>Apeibeae</taxon>
        <taxon>Corchorus</taxon>
    </lineage>
</organism>
<reference evidence="2 3" key="1">
    <citation type="submission" date="2013-09" db="EMBL/GenBank/DDBJ databases">
        <title>Corchorus capsularis genome sequencing.</title>
        <authorList>
            <person name="Alam M."/>
            <person name="Haque M.S."/>
            <person name="Islam M.S."/>
            <person name="Emdad E.M."/>
            <person name="Islam M.M."/>
            <person name="Ahmed B."/>
            <person name="Halim A."/>
            <person name="Hossen Q.M.M."/>
            <person name="Hossain M.Z."/>
            <person name="Ahmed R."/>
            <person name="Khan M.M."/>
            <person name="Islam R."/>
            <person name="Rashid M.M."/>
            <person name="Khan S.A."/>
            <person name="Rahman M.S."/>
            <person name="Alam M."/>
        </authorList>
    </citation>
    <scope>NUCLEOTIDE SEQUENCE [LARGE SCALE GENOMIC DNA]</scope>
    <source>
        <strain evidence="3">cv. CVL-1</strain>
        <tissue evidence="2">Whole seedling</tissue>
    </source>
</reference>
<evidence type="ECO:0000313" key="2">
    <source>
        <dbReference type="EMBL" id="OMO94900.1"/>
    </source>
</evidence>
<evidence type="ECO:0000313" key="3">
    <source>
        <dbReference type="Proteomes" id="UP000188268"/>
    </source>
</evidence>
<gene>
    <name evidence="2" type="ORF">CCACVL1_05714</name>
</gene>